<evidence type="ECO:0000313" key="3">
    <source>
        <dbReference type="EMBL" id="TSA81135.1"/>
    </source>
</evidence>
<name>A0A553ULR8_9DEIO</name>
<dbReference type="PANTHER" id="PTHR36194:SF1">
    <property type="entry name" value="S-LAYER-LIKE PROTEIN"/>
    <property type="match status" value="1"/>
</dbReference>
<keyword evidence="1" id="KW-0732">Signal</keyword>
<accession>A0A553ULR8</accession>
<evidence type="ECO:0000256" key="1">
    <source>
        <dbReference type="SAM" id="SignalP"/>
    </source>
</evidence>
<sequence length="297" mass="31697">MKKFMLPLSLLLAATGSVYATPTISAQSIIVNPVTSDVQVKVWTDRDATGKKTPNYAIDDAIRVYTSVDQDAYVYLFSVSSDGSIDQILPNNYTSGDNFIKAGSVKTFPDKGDKFVYNIAGPVGISKVLALASTTKLDLGGLSSFKSDQKLATVSVKGQQNLAQALSIVVNPVPDKSWSTDVALLNVTPKPVAQAPAPATTTTTTTTTITIRPYTDAKYARPTKVDNGSGYIFRSSAQVDDLLKYYSAQLIKAGYVQDDQTVKRDSAVAHFSQGSTKTTLTIKNTAGKVEVSVVSSN</sequence>
<dbReference type="Proteomes" id="UP000316092">
    <property type="component" value="Unassembled WGS sequence"/>
</dbReference>
<dbReference type="RefSeq" id="WP_143721708.1">
    <property type="nucleotide sequence ID" value="NZ_VKDB01000024.1"/>
</dbReference>
<protein>
    <submittedName>
        <fullName evidence="3">DUF4384 domain-containing protein</fullName>
    </submittedName>
</protein>
<comment type="caution">
    <text evidence="3">The sequence shown here is derived from an EMBL/GenBank/DDBJ whole genome shotgun (WGS) entry which is preliminary data.</text>
</comment>
<dbReference type="EMBL" id="VKDB01000024">
    <property type="protein sequence ID" value="TSA81135.1"/>
    <property type="molecule type" value="Genomic_DNA"/>
</dbReference>
<proteinExistence type="predicted"/>
<evidence type="ECO:0000313" key="4">
    <source>
        <dbReference type="Proteomes" id="UP000316092"/>
    </source>
</evidence>
<reference evidence="3 4" key="1">
    <citation type="submission" date="2019-07" db="EMBL/GenBank/DDBJ databases">
        <title>Deinococcus detaillus sp. nov., isolated from humus soil in Antarctica.</title>
        <authorList>
            <person name="Zhang K."/>
        </authorList>
    </citation>
    <scope>NUCLEOTIDE SEQUENCE [LARGE SCALE GENOMIC DNA]</scope>
    <source>
        <strain evidence="3 4">H1</strain>
    </source>
</reference>
<organism evidence="3 4">
    <name type="scientific">Deinococcus detaillensis</name>
    <dbReference type="NCBI Taxonomy" id="2592048"/>
    <lineage>
        <taxon>Bacteria</taxon>
        <taxon>Thermotogati</taxon>
        <taxon>Deinococcota</taxon>
        <taxon>Deinococci</taxon>
        <taxon>Deinococcales</taxon>
        <taxon>Deinococcaceae</taxon>
        <taxon>Deinococcus</taxon>
    </lineage>
</organism>
<feature type="domain" description="DUF4384" evidence="2">
    <location>
        <begin position="56"/>
        <end position="135"/>
    </location>
</feature>
<dbReference type="AlphaFoldDB" id="A0A553ULR8"/>
<feature type="chain" id="PRO_5021993922" evidence="1">
    <location>
        <begin position="21"/>
        <end position="297"/>
    </location>
</feature>
<keyword evidence="4" id="KW-1185">Reference proteome</keyword>
<feature type="signal peptide" evidence="1">
    <location>
        <begin position="1"/>
        <end position="20"/>
    </location>
</feature>
<dbReference type="Pfam" id="PF14326">
    <property type="entry name" value="DUF4384"/>
    <property type="match status" value="1"/>
</dbReference>
<dbReference type="PANTHER" id="PTHR36194">
    <property type="entry name" value="S-LAYER-LIKE PROTEIN"/>
    <property type="match status" value="1"/>
</dbReference>
<gene>
    <name evidence="3" type="ORF">FNU79_15470</name>
</gene>
<dbReference type="InterPro" id="IPR025493">
    <property type="entry name" value="DUF4384"/>
</dbReference>
<dbReference type="OrthoDB" id="63947at2"/>
<evidence type="ECO:0000259" key="2">
    <source>
        <dbReference type="Pfam" id="PF14326"/>
    </source>
</evidence>